<dbReference type="EMBL" id="MK863032">
    <property type="protein sequence ID" value="QEM41136.1"/>
    <property type="molecule type" value="Genomic_DNA"/>
</dbReference>
<gene>
    <name evidence="1" type="ORF">Zuri_39</name>
</gene>
<proteinExistence type="predicted"/>
<evidence type="ECO:0000313" key="2">
    <source>
        <dbReference type="Proteomes" id="UP000322075"/>
    </source>
</evidence>
<protein>
    <submittedName>
        <fullName evidence="1">Uncharacterized protein</fullName>
    </submittedName>
</protein>
<organism evidence="1 2">
    <name type="scientific">Pseudomonas phage Zuri</name>
    <dbReference type="NCBI Taxonomy" id="2604899"/>
    <lineage>
        <taxon>Viruses</taxon>
        <taxon>Duplodnaviria</taxon>
        <taxon>Heunggongvirae</taxon>
        <taxon>Uroviricota</taxon>
        <taxon>Caudoviricetes</taxon>
        <taxon>Schitoviridae</taxon>
        <taxon>Zurivirus</taxon>
        <taxon>Zurivirus zuri</taxon>
    </lineage>
</organism>
<reference evidence="1" key="1">
    <citation type="submission" date="2019-04" db="EMBL/GenBank/DDBJ databases">
        <authorList>
            <person name="Assadpour T."/>
            <person name="Ahmed J."/>
            <person name="Anderson S."/>
            <person name="Espinosa K."/>
            <person name="Gadsden T."/>
            <person name="Graham A."/>
            <person name="Hajjar W."/>
            <person name="Howard T."/>
            <person name="Lacafta O."/>
            <person name="Matney K."/>
            <person name="Matsen K."/>
            <person name="Osu J."/>
            <person name="Rupe E."/>
            <person name="Sang H."/>
            <person name="Wadi S."/>
            <person name="McNeal J."/>
            <person name="Temple L."/>
        </authorList>
    </citation>
    <scope>NUCLEOTIDE SEQUENCE [LARGE SCALE GENOMIC DNA]</scope>
</reference>
<keyword evidence="2" id="KW-1185">Reference proteome</keyword>
<sequence length="140" mass="15453">MSNSEVNMDNLFEKATRQKLLFESKVGQINTEQLWDLPLLSKNGLDLDTVAKTAKRQLDAASEESFVSNTSPAKALAELRLEVVKHIISVKLAEKDAAAKKASKAELRKQLTAALAEKQSDALKGMSVEEIERKLAELED</sequence>
<evidence type="ECO:0000313" key="1">
    <source>
        <dbReference type="EMBL" id="QEM41136.1"/>
    </source>
</evidence>
<dbReference type="Proteomes" id="UP000322075">
    <property type="component" value="Segment"/>
</dbReference>
<name>A0A5C1K6V6_9CAUD</name>
<accession>A0A5C1K6V6</accession>